<reference evidence="1 2" key="1">
    <citation type="journal article" date="2018" name="Nat. Ecol. Evol.">
        <title>Shark genomes provide insights into elasmobranch evolution and the origin of vertebrates.</title>
        <authorList>
            <person name="Hara Y"/>
            <person name="Yamaguchi K"/>
            <person name="Onimaru K"/>
            <person name="Kadota M"/>
            <person name="Koyanagi M"/>
            <person name="Keeley SD"/>
            <person name="Tatsumi K"/>
            <person name="Tanaka K"/>
            <person name="Motone F"/>
            <person name="Kageyama Y"/>
            <person name="Nozu R"/>
            <person name="Adachi N"/>
            <person name="Nishimura O"/>
            <person name="Nakagawa R"/>
            <person name="Tanegashima C"/>
            <person name="Kiyatake I"/>
            <person name="Matsumoto R"/>
            <person name="Murakumo K"/>
            <person name="Nishida K"/>
            <person name="Terakita A"/>
            <person name="Kuratani S"/>
            <person name="Sato K"/>
            <person name="Hyodo S Kuraku.S."/>
        </authorList>
    </citation>
    <scope>NUCLEOTIDE SEQUENCE [LARGE SCALE GENOMIC DNA]</scope>
</reference>
<dbReference type="AlphaFoldDB" id="A0A401RWZ3"/>
<keyword evidence="2" id="KW-1185">Reference proteome</keyword>
<evidence type="ECO:0000313" key="2">
    <source>
        <dbReference type="Proteomes" id="UP000287033"/>
    </source>
</evidence>
<dbReference type="PANTHER" id="PTHR47510">
    <property type="entry name" value="REVERSE TRANSCRIPTASE DOMAIN-CONTAINING PROTEIN"/>
    <property type="match status" value="1"/>
</dbReference>
<proteinExistence type="predicted"/>
<accession>A0A401RWZ3</accession>
<protein>
    <submittedName>
        <fullName evidence="1">Uncharacterized protein</fullName>
    </submittedName>
</protein>
<sequence>MGDSINLEEYTASVICYISKSIDDITVSKAINSHPNQKLLMTTKVCKLLQIHDSAFRSDDKMTARANLTRVIKEAKRVYTQRIHSHFRDSGDTQSMWKGIQAITNHRTALPACAGNASLSDELNNFYAQFEHKMM</sequence>
<name>A0A401RWZ3_CHIPU</name>
<gene>
    <name evidence="1" type="ORF">chiPu_0001040</name>
</gene>
<dbReference type="PANTHER" id="PTHR47510:SF3">
    <property type="entry name" value="ENDO_EXONUCLEASE_PHOSPHATASE DOMAIN-CONTAINING PROTEIN"/>
    <property type="match status" value="1"/>
</dbReference>
<organism evidence="1 2">
    <name type="scientific">Chiloscyllium punctatum</name>
    <name type="common">Brownbanded bambooshark</name>
    <name type="synonym">Hemiscyllium punctatum</name>
    <dbReference type="NCBI Taxonomy" id="137246"/>
    <lineage>
        <taxon>Eukaryota</taxon>
        <taxon>Metazoa</taxon>
        <taxon>Chordata</taxon>
        <taxon>Craniata</taxon>
        <taxon>Vertebrata</taxon>
        <taxon>Chondrichthyes</taxon>
        <taxon>Elasmobranchii</taxon>
        <taxon>Galeomorphii</taxon>
        <taxon>Galeoidea</taxon>
        <taxon>Orectolobiformes</taxon>
        <taxon>Hemiscylliidae</taxon>
        <taxon>Chiloscyllium</taxon>
    </lineage>
</organism>
<dbReference type="STRING" id="137246.A0A401RWZ3"/>
<dbReference type="EMBL" id="BEZZ01000015">
    <property type="protein sequence ID" value="GCC22652.1"/>
    <property type="molecule type" value="Genomic_DNA"/>
</dbReference>
<dbReference type="OrthoDB" id="10037236at2759"/>
<evidence type="ECO:0000313" key="1">
    <source>
        <dbReference type="EMBL" id="GCC22652.1"/>
    </source>
</evidence>
<comment type="caution">
    <text evidence="1">The sequence shown here is derived from an EMBL/GenBank/DDBJ whole genome shotgun (WGS) entry which is preliminary data.</text>
</comment>
<dbReference type="Proteomes" id="UP000287033">
    <property type="component" value="Unassembled WGS sequence"/>
</dbReference>